<comment type="similarity">
    <text evidence="6">Belongs to the ABC-4 integral membrane protein family.</text>
</comment>
<reference evidence="8 9" key="1">
    <citation type="journal article" date="2021" name="Sci. Rep.">
        <title>The distribution of antibiotic resistance genes in chicken gut microbiota commensals.</title>
        <authorList>
            <person name="Juricova H."/>
            <person name="Matiasovicova J."/>
            <person name="Kubasova T."/>
            <person name="Cejkova D."/>
            <person name="Rychlik I."/>
        </authorList>
    </citation>
    <scope>NUCLEOTIDE SEQUENCE [LARGE SCALE GENOMIC DNA]</scope>
    <source>
        <strain evidence="8 9">An564</strain>
    </source>
</reference>
<gene>
    <name evidence="8" type="ORF">H9X81_10115</name>
</gene>
<feature type="transmembrane region" description="Helical" evidence="6">
    <location>
        <begin position="202"/>
        <end position="222"/>
    </location>
</feature>
<feature type="transmembrane region" description="Helical" evidence="6">
    <location>
        <begin position="20"/>
        <end position="39"/>
    </location>
</feature>
<dbReference type="InterPro" id="IPR027022">
    <property type="entry name" value="ABC_permease_BceB-typ"/>
</dbReference>
<dbReference type="PIRSF" id="PIRSF018968">
    <property type="entry name" value="ABC_permease_BceB"/>
    <property type="match status" value="1"/>
</dbReference>
<dbReference type="PANTHER" id="PTHR46795">
    <property type="entry name" value="ABC TRANSPORTER PERMEASE-RELATED-RELATED"/>
    <property type="match status" value="1"/>
</dbReference>
<evidence type="ECO:0000256" key="4">
    <source>
        <dbReference type="ARBA" id="ARBA00022989"/>
    </source>
</evidence>
<dbReference type="Pfam" id="PF02687">
    <property type="entry name" value="FtsX"/>
    <property type="match status" value="2"/>
</dbReference>
<protein>
    <submittedName>
        <fullName evidence="8">ABC transporter permease</fullName>
    </submittedName>
</protein>
<feature type="transmembrane region" description="Helical" evidence="6">
    <location>
        <begin position="589"/>
        <end position="608"/>
    </location>
</feature>
<dbReference type="PANTHER" id="PTHR46795:SF3">
    <property type="entry name" value="ABC TRANSPORTER PERMEASE"/>
    <property type="match status" value="1"/>
</dbReference>
<evidence type="ECO:0000256" key="1">
    <source>
        <dbReference type="ARBA" id="ARBA00004651"/>
    </source>
</evidence>
<dbReference type="RefSeq" id="WP_204721675.1">
    <property type="nucleotide sequence ID" value="NZ_JACSNR010000010.1"/>
</dbReference>
<feature type="transmembrane region" description="Helical" evidence="6">
    <location>
        <begin position="620"/>
        <end position="644"/>
    </location>
</feature>
<dbReference type="EMBL" id="JACSNR010000010">
    <property type="protein sequence ID" value="MBM6924036.1"/>
    <property type="molecule type" value="Genomic_DNA"/>
</dbReference>
<feature type="transmembrane region" description="Helical" evidence="6">
    <location>
        <begin position="150"/>
        <end position="173"/>
    </location>
</feature>
<keyword evidence="6" id="KW-0813">Transport</keyword>
<feature type="transmembrane region" description="Helical" evidence="6">
    <location>
        <begin position="228"/>
        <end position="255"/>
    </location>
</feature>
<proteinExistence type="inferred from homology"/>
<organism evidence="8 9">
    <name type="scientific">Hydrogenoanaerobacterium saccharovorans</name>
    <dbReference type="NCBI Taxonomy" id="474960"/>
    <lineage>
        <taxon>Bacteria</taxon>
        <taxon>Bacillati</taxon>
        <taxon>Bacillota</taxon>
        <taxon>Clostridia</taxon>
        <taxon>Eubacteriales</taxon>
        <taxon>Oscillospiraceae</taxon>
        <taxon>Hydrogenoanaerobacterium</taxon>
    </lineage>
</organism>
<evidence type="ECO:0000256" key="6">
    <source>
        <dbReference type="PIRNR" id="PIRNR018968"/>
    </source>
</evidence>
<sequence>MRSFLFYPRLAVSGMRRNKILYVPYLLAASLMVMLFYILSSMTWIVGNSGIKGGGSMSVLLMLSSVVCGLLTVLILFYLNGYVIKQRSREFGLYSVLGLGKGNLCLLLFWEILFSCIGSLICGILAGAVFSQLMYLLLLNITRLPVDLEIWVPMGAVNITVYLFLAAWGIVLLRNVIRIFRSDPIEILRRTSQGEQEPRSRWLIALTGACTLTAGYALALTVQDPSMVLAIFLPATILVIIATYCIFSALSIVVLKAMRKNRRFYYRPDNFINVSGMLYRMKQNAVGLANICILASAVLVTISSCVCLYIGEEDMLDSLYPREVAVTVYRNKYAEEPEPDLLAATQEIAQSYDMELLDPITVTKCVVYVHQNGSVITSTHETSQINRTLEYRLLDELNAELGSSYTLSDQEVLVFHTKDFTEGMTLQIDGSNFTVVTLPESDALNTYLTQTGASSNPIFFFRDKDTLMRARQMDESATLSYVLWFDYDIEAVNAGLFQQNLYDHLNCSEGNFGTRFKSEARTDFYSMYGSLLFVGLFFVALFLITTVLIIYYKQITEGYEDRQRFRIMRQVGLSDAEVRTSIRRQVQMVFFLPIIVALVHIAFAFPALQKIMTLFEMHNTPLFIGCVAVSALVFLGFYTGVYLITARTYYHIVTSAPQS</sequence>
<feature type="transmembrane region" description="Helical" evidence="6">
    <location>
        <begin position="525"/>
        <end position="552"/>
    </location>
</feature>
<evidence type="ECO:0000256" key="5">
    <source>
        <dbReference type="ARBA" id="ARBA00023136"/>
    </source>
</evidence>
<keyword evidence="9" id="KW-1185">Reference proteome</keyword>
<keyword evidence="4 6" id="KW-1133">Transmembrane helix</keyword>
<accession>A0ABS2GPJ7</accession>
<keyword evidence="3 6" id="KW-0812">Transmembrane</keyword>
<evidence type="ECO:0000256" key="3">
    <source>
        <dbReference type="ARBA" id="ARBA00022692"/>
    </source>
</evidence>
<comment type="caution">
    <text evidence="8">The sequence shown here is derived from an EMBL/GenBank/DDBJ whole genome shotgun (WGS) entry which is preliminary data.</text>
</comment>
<evidence type="ECO:0000256" key="2">
    <source>
        <dbReference type="ARBA" id="ARBA00022475"/>
    </source>
</evidence>
<feature type="domain" description="ABC3 transporter permease C-terminal" evidence="7">
    <location>
        <begin position="64"/>
        <end position="172"/>
    </location>
</feature>
<feature type="domain" description="ABC3 transporter permease C-terminal" evidence="7">
    <location>
        <begin position="537"/>
        <end position="646"/>
    </location>
</feature>
<keyword evidence="5 6" id="KW-0472">Membrane</keyword>
<evidence type="ECO:0000259" key="7">
    <source>
        <dbReference type="Pfam" id="PF02687"/>
    </source>
</evidence>
<dbReference type="InterPro" id="IPR052536">
    <property type="entry name" value="ABC-4_Integral_Memb_Prot"/>
</dbReference>
<feature type="transmembrane region" description="Helical" evidence="6">
    <location>
        <begin position="285"/>
        <end position="311"/>
    </location>
</feature>
<evidence type="ECO:0000313" key="9">
    <source>
        <dbReference type="Proteomes" id="UP000724149"/>
    </source>
</evidence>
<dbReference type="Proteomes" id="UP000724149">
    <property type="component" value="Unassembled WGS sequence"/>
</dbReference>
<comment type="subcellular location">
    <subcellularLocation>
        <location evidence="1 6">Cell membrane</location>
        <topology evidence="1 6">Multi-pass membrane protein</topology>
    </subcellularLocation>
</comment>
<dbReference type="InterPro" id="IPR003838">
    <property type="entry name" value="ABC3_permease_C"/>
</dbReference>
<feature type="transmembrane region" description="Helical" evidence="6">
    <location>
        <begin position="59"/>
        <end position="83"/>
    </location>
</feature>
<name>A0ABS2GPJ7_9FIRM</name>
<evidence type="ECO:0000313" key="8">
    <source>
        <dbReference type="EMBL" id="MBM6924036.1"/>
    </source>
</evidence>
<feature type="transmembrane region" description="Helical" evidence="6">
    <location>
        <begin position="104"/>
        <end position="130"/>
    </location>
</feature>
<keyword evidence="2 6" id="KW-1003">Cell membrane</keyword>